<dbReference type="InterPro" id="IPR036179">
    <property type="entry name" value="Ig-like_dom_sf"/>
</dbReference>
<dbReference type="EMBL" id="OW240916">
    <property type="protein sequence ID" value="CAH2294563.1"/>
    <property type="molecule type" value="Genomic_DNA"/>
</dbReference>
<name>A0AAD1S7Z0_PELCU</name>
<gene>
    <name evidence="10" type="ORF">PECUL_23A039256</name>
</gene>
<evidence type="ECO:0000256" key="8">
    <source>
        <dbReference type="SAM" id="SignalP"/>
    </source>
</evidence>
<dbReference type="PANTHER" id="PTHR19433:SF111">
    <property type="entry name" value="T CELL RECEPTOR ALPHA VARIABLE 4"/>
    <property type="match status" value="1"/>
</dbReference>
<sequence>MISLGAVIILILCSSCSSNIIQTPNEDVLAGKDVNLTCEHPSLTTGDYIHWYKMVPGQGLRFLISGFKLTANAEYKLVFAEDRKSSVLLMQNIRPEQTAVYLCASSDTVLQTNLQPV</sequence>
<dbReference type="SUPFAM" id="SSF48726">
    <property type="entry name" value="Immunoglobulin"/>
    <property type="match status" value="1"/>
</dbReference>
<organism evidence="10 11">
    <name type="scientific">Pelobates cultripes</name>
    <name type="common">Western spadefoot toad</name>
    <dbReference type="NCBI Taxonomy" id="61616"/>
    <lineage>
        <taxon>Eukaryota</taxon>
        <taxon>Metazoa</taxon>
        <taxon>Chordata</taxon>
        <taxon>Craniata</taxon>
        <taxon>Vertebrata</taxon>
        <taxon>Euteleostomi</taxon>
        <taxon>Amphibia</taxon>
        <taxon>Batrachia</taxon>
        <taxon>Anura</taxon>
        <taxon>Pelobatoidea</taxon>
        <taxon>Pelobatidae</taxon>
        <taxon>Pelobates</taxon>
    </lineage>
</organism>
<dbReference type="GO" id="GO:0005886">
    <property type="term" value="C:plasma membrane"/>
    <property type="evidence" value="ECO:0007669"/>
    <property type="project" value="UniProtKB-SubCell"/>
</dbReference>
<evidence type="ECO:0000259" key="9">
    <source>
        <dbReference type="PROSITE" id="PS50835"/>
    </source>
</evidence>
<reference evidence="10" key="1">
    <citation type="submission" date="2022-03" db="EMBL/GenBank/DDBJ databases">
        <authorList>
            <person name="Alioto T."/>
            <person name="Alioto T."/>
            <person name="Gomez Garrido J."/>
        </authorList>
    </citation>
    <scope>NUCLEOTIDE SEQUENCE</scope>
</reference>
<feature type="domain" description="Ig-like" evidence="9">
    <location>
        <begin position="18"/>
        <end position="115"/>
    </location>
</feature>
<evidence type="ECO:0000256" key="2">
    <source>
        <dbReference type="ARBA" id="ARBA00022475"/>
    </source>
</evidence>
<dbReference type="InterPro" id="IPR007110">
    <property type="entry name" value="Ig-like_dom"/>
</dbReference>
<keyword evidence="2" id="KW-1003">Cell membrane</keyword>
<dbReference type="PROSITE" id="PS50835">
    <property type="entry name" value="IG_LIKE"/>
    <property type="match status" value="1"/>
</dbReference>
<dbReference type="Gene3D" id="2.60.40.10">
    <property type="entry name" value="Immunoglobulins"/>
    <property type="match status" value="1"/>
</dbReference>
<comment type="subcellular location">
    <subcellularLocation>
        <location evidence="1">Cell membrane</location>
    </subcellularLocation>
</comment>
<accession>A0AAD1S7Z0</accession>
<evidence type="ECO:0000256" key="7">
    <source>
        <dbReference type="ARBA" id="ARBA00023180"/>
    </source>
</evidence>
<evidence type="ECO:0000313" key="10">
    <source>
        <dbReference type="EMBL" id="CAH2294563.1"/>
    </source>
</evidence>
<dbReference type="Pfam" id="PF07686">
    <property type="entry name" value="V-set"/>
    <property type="match status" value="1"/>
</dbReference>
<proteinExistence type="predicted"/>
<dbReference type="InterPro" id="IPR013106">
    <property type="entry name" value="Ig_V-set"/>
</dbReference>
<protein>
    <submittedName>
        <fullName evidence="10">Ig lambda chain V-III region LOI</fullName>
    </submittedName>
</protein>
<keyword evidence="3 8" id="KW-0732">Signal</keyword>
<feature type="chain" id="PRO_5042080481" evidence="8">
    <location>
        <begin position="19"/>
        <end position="117"/>
    </location>
</feature>
<evidence type="ECO:0000256" key="4">
    <source>
        <dbReference type="ARBA" id="ARBA00022859"/>
    </source>
</evidence>
<evidence type="ECO:0000313" key="11">
    <source>
        <dbReference type="Proteomes" id="UP001295444"/>
    </source>
</evidence>
<dbReference type="InterPro" id="IPR003599">
    <property type="entry name" value="Ig_sub"/>
</dbReference>
<keyword evidence="11" id="KW-1185">Reference proteome</keyword>
<dbReference type="GO" id="GO:0002376">
    <property type="term" value="P:immune system process"/>
    <property type="evidence" value="ECO:0007669"/>
    <property type="project" value="UniProtKB-KW"/>
</dbReference>
<dbReference type="SMART" id="SM00409">
    <property type="entry name" value="IG"/>
    <property type="match status" value="1"/>
</dbReference>
<feature type="signal peptide" evidence="8">
    <location>
        <begin position="1"/>
        <end position="18"/>
    </location>
</feature>
<keyword evidence="7" id="KW-0325">Glycoprotein</keyword>
<keyword evidence="5" id="KW-0472">Membrane</keyword>
<dbReference type="SMART" id="SM00406">
    <property type="entry name" value="IGv"/>
    <property type="match status" value="1"/>
</dbReference>
<keyword evidence="6" id="KW-1015">Disulfide bond</keyword>
<evidence type="ECO:0000256" key="5">
    <source>
        <dbReference type="ARBA" id="ARBA00023136"/>
    </source>
</evidence>
<dbReference type="GO" id="GO:0009617">
    <property type="term" value="P:response to bacterium"/>
    <property type="evidence" value="ECO:0007669"/>
    <property type="project" value="TreeGrafter"/>
</dbReference>
<evidence type="ECO:0000256" key="6">
    <source>
        <dbReference type="ARBA" id="ARBA00023157"/>
    </source>
</evidence>
<dbReference type="AlphaFoldDB" id="A0AAD1S7Z0"/>
<dbReference type="InterPro" id="IPR052051">
    <property type="entry name" value="TCR_complex_component"/>
</dbReference>
<dbReference type="PANTHER" id="PTHR19433">
    <property type="entry name" value="T-CELL RECEPTOR ALPHA CHAIN V REGION-RELATED"/>
    <property type="match status" value="1"/>
</dbReference>
<evidence type="ECO:0000256" key="1">
    <source>
        <dbReference type="ARBA" id="ARBA00004236"/>
    </source>
</evidence>
<dbReference type="InterPro" id="IPR013783">
    <property type="entry name" value="Ig-like_fold"/>
</dbReference>
<keyword evidence="4" id="KW-0391">Immunity</keyword>
<evidence type="ECO:0000256" key="3">
    <source>
        <dbReference type="ARBA" id="ARBA00022729"/>
    </source>
</evidence>
<dbReference type="Proteomes" id="UP001295444">
    <property type="component" value="Chromosome 05"/>
</dbReference>